<accession>A0A1I5BHV3</accession>
<protein>
    <submittedName>
        <fullName evidence="1">Uncharacterized protein</fullName>
    </submittedName>
</protein>
<name>A0A1I5BHV3_9FLAO</name>
<proteinExistence type="predicted"/>
<organism evidence="1 2">
    <name type="scientific">Salegentibacter flavus</name>
    <dbReference type="NCBI Taxonomy" id="287099"/>
    <lineage>
        <taxon>Bacteria</taxon>
        <taxon>Pseudomonadati</taxon>
        <taxon>Bacteroidota</taxon>
        <taxon>Flavobacteriia</taxon>
        <taxon>Flavobacteriales</taxon>
        <taxon>Flavobacteriaceae</taxon>
        <taxon>Salegentibacter</taxon>
    </lineage>
</organism>
<keyword evidence="2" id="KW-1185">Reference proteome</keyword>
<reference evidence="1 2" key="1">
    <citation type="submission" date="2016-10" db="EMBL/GenBank/DDBJ databases">
        <authorList>
            <person name="de Groot N.N."/>
        </authorList>
    </citation>
    <scope>NUCLEOTIDE SEQUENCE [LARGE SCALE GENOMIC DNA]</scope>
    <source>
        <strain evidence="1 2">DSM 17794</strain>
    </source>
</reference>
<gene>
    <name evidence="1" type="ORF">SAMN05660413_02393</name>
</gene>
<sequence length="58" mass="7115">MYVWRKLYTEYPKRGNTSNHNNNSPHWDKGKAVFIKIDFWHLFLQYGDKCTGFYLKEK</sequence>
<dbReference type="Proteomes" id="UP000199153">
    <property type="component" value="Unassembled WGS sequence"/>
</dbReference>
<dbReference type="STRING" id="287099.SAMN05660413_02393"/>
<dbReference type="AlphaFoldDB" id="A0A1I5BHV3"/>
<dbReference type="EMBL" id="FOVL01000015">
    <property type="protein sequence ID" value="SFN74324.1"/>
    <property type="molecule type" value="Genomic_DNA"/>
</dbReference>
<evidence type="ECO:0000313" key="2">
    <source>
        <dbReference type="Proteomes" id="UP000199153"/>
    </source>
</evidence>
<evidence type="ECO:0000313" key="1">
    <source>
        <dbReference type="EMBL" id="SFN74324.1"/>
    </source>
</evidence>